<keyword evidence="3" id="KW-1185">Reference proteome</keyword>
<protein>
    <submittedName>
        <fullName evidence="2">Hypoxanthine-DNA glycosylase</fullName>
    </submittedName>
</protein>
<dbReference type="EMBL" id="CP018799">
    <property type="protein sequence ID" value="ATX80226.1"/>
    <property type="molecule type" value="Genomic_DNA"/>
</dbReference>
<dbReference type="SUPFAM" id="SSF52141">
    <property type="entry name" value="Uracil-DNA glycosylase-like"/>
    <property type="match status" value="1"/>
</dbReference>
<dbReference type="RefSeq" id="WP_232710107.1">
    <property type="nucleotide sequence ID" value="NZ_CP018799.1"/>
</dbReference>
<dbReference type="CDD" id="cd10032">
    <property type="entry name" value="UDG-F6_HDG"/>
    <property type="match status" value="1"/>
</dbReference>
<dbReference type="Proteomes" id="UP000231701">
    <property type="component" value="Chromosome"/>
</dbReference>
<dbReference type="InterPro" id="IPR026353">
    <property type="entry name" value="Hypoxan-DNA_Glyclase"/>
</dbReference>
<dbReference type="NCBIfam" id="TIGR04274">
    <property type="entry name" value="hypoxanDNAglyco"/>
    <property type="match status" value="1"/>
</dbReference>
<dbReference type="InterPro" id="IPR005122">
    <property type="entry name" value="Uracil-DNA_glycosylase-like"/>
</dbReference>
<dbReference type="AlphaFoldDB" id="A0A2K8L7H7"/>
<proteinExistence type="predicted"/>
<feature type="domain" description="Uracil-DNA glycosylase-like" evidence="1">
    <location>
        <begin position="11"/>
        <end position="79"/>
    </location>
</feature>
<evidence type="ECO:0000313" key="3">
    <source>
        <dbReference type="Proteomes" id="UP000231701"/>
    </source>
</evidence>
<dbReference type="Pfam" id="PF03167">
    <property type="entry name" value="UDG"/>
    <property type="match status" value="1"/>
</dbReference>
<reference evidence="2 3" key="1">
    <citation type="submission" date="2016-12" db="EMBL/GenBank/DDBJ databases">
        <title>Isolation and genomic insights into novel planktonic Zetaproteobacteria from stratified waters of the Chesapeake Bay.</title>
        <authorList>
            <person name="McAllister S.M."/>
            <person name="Kato S."/>
            <person name="Chan C.S."/>
            <person name="Chiu B.K."/>
            <person name="Field E.K."/>
        </authorList>
    </citation>
    <scope>NUCLEOTIDE SEQUENCE [LARGE SCALE GENOMIC DNA]</scope>
    <source>
        <strain evidence="2 3">CP-5</strain>
    </source>
</reference>
<evidence type="ECO:0000259" key="1">
    <source>
        <dbReference type="Pfam" id="PF03167"/>
    </source>
</evidence>
<accession>A0A2K8L7H7</accession>
<dbReference type="KEGG" id="maes:Ga0123461_1813"/>
<organism evidence="2 3">
    <name type="scientific">Mariprofundus aestuarium</name>
    <dbReference type="NCBI Taxonomy" id="1921086"/>
    <lineage>
        <taxon>Bacteria</taxon>
        <taxon>Pseudomonadati</taxon>
        <taxon>Pseudomonadota</taxon>
        <taxon>Candidatius Mariprofundia</taxon>
        <taxon>Mariprofundales</taxon>
        <taxon>Mariprofundaceae</taxon>
        <taxon>Mariprofundus</taxon>
    </lineage>
</organism>
<dbReference type="InterPro" id="IPR036895">
    <property type="entry name" value="Uracil-DNA_glycosylase-like_sf"/>
</dbReference>
<gene>
    <name evidence="2" type="ORF">Ga0123461_1813</name>
</gene>
<evidence type="ECO:0000313" key="2">
    <source>
        <dbReference type="EMBL" id="ATX80226.1"/>
    </source>
</evidence>
<dbReference type="Gene3D" id="3.40.470.10">
    <property type="entry name" value="Uracil-DNA glycosylase-like domain"/>
    <property type="match status" value="1"/>
</dbReference>
<sequence length="101" mass="11550">MIDRGFPYSANRDAKILILGSMPSRKSIAADQYYAHPQNGFWPIMGELFGFTASLEYEERLAQLRKNGVGLWDVAHQCVRPGSLDSAIEIESWLQRFRVFL</sequence>
<name>A0A2K8L7H7_MARES</name>